<dbReference type="RefSeq" id="WP_111694546.1">
    <property type="nucleotide sequence ID" value="NZ_BJYQ01000041.1"/>
</dbReference>
<protein>
    <submittedName>
        <fullName evidence="1">GNAT family acetyltransferase</fullName>
    </submittedName>
</protein>
<keyword evidence="1" id="KW-0808">Transferase</keyword>
<accession>A0A512AAI0</accession>
<dbReference type="GO" id="GO:0016740">
    <property type="term" value="F:transferase activity"/>
    <property type="evidence" value="ECO:0007669"/>
    <property type="project" value="UniProtKB-KW"/>
</dbReference>
<evidence type="ECO:0000313" key="2">
    <source>
        <dbReference type="Proteomes" id="UP000321868"/>
    </source>
</evidence>
<dbReference type="OrthoDB" id="1633905at2"/>
<dbReference type="Gene3D" id="3.30.500.20">
    <property type="entry name" value="BH3703-like domains"/>
    <property type="match status" value="1"/>
</dbReference>
<dbReference type="InterPro" id="IPR006728">
    <property type="entry name" value="YezG-like"/>
</dbReference>
<sequence length="161" mass="19446">MFENQLSQLFNDIANNVNRMIPVTWNDFYFNVELKEGDGEVFFYFNTKESPEKYIFSHDIPVSYDIPFSEYMDSFNQLMSISRNILEVLENNNQPKWYAMVLIVKSRKQLKVEFDYTDWFASPFTFNQRLSFFKHKCLGEEPENNDLLQLFKEMEEYKKQS</sequence>
<comment type="caution">
    <text evidence="1">The sequence shown here is derived from an EMBL/GenBank/DDBJ whole genome shotgun (WGS) entry which is preliminary data.</text>
</comment>
<dbReference type="EMBL" id="BJYQ01000041">
    <property type="protein sequence ID" value="GEN96716.1"/>
    <property type="molecule type" value="Genomic_DNA"/>
</dbReference>
<dbReference type="NCBIfam" id="TIGR01741">
    <property type="entry name" value="staph_tand_hypo"/>
    <property type="match status" value="1"/>
</dbReference>
<dbReference type="AlphaFoldDB" id="A0A512AAI0"/>
<dbReference type="Proteomes" id="UP000321868">
    <property type="component" value="Unassembled WGS sequence"/>
</dbReference>
<dbReference type="SUPFAM" id="SSF160424">
    <property type="entry name" value="BH3703-like"/>
    <property type="match status" value="1"/>
</dbReference>
<evidence type="ECO:0000313" key="1">
    <source>
        <dbReference type="EMBL" id="GEN96716.1"/>
    </source>
</evidence>
<reference evidence="1 2" key="1">
    <citation type="submission" date="2019-07" db="EMBL/GenBank/DDBJ databases">
        <title>Whole genome shotgun sequence of Streptococcus oligofermentans NBRC 106105.</title>
        <authorList>
            <person name="Hosoyama A."/>
            <person name="Uohara A."/>
            <person name="Ohji S."/>
            <person name="Ichikawa N."/>
        </authorList>
    </citation>
    <scope>NUCLEOTIDE SEQUENCE [LARGE SCALE GENOMIC DNA]</scope>
    <source>
        <strain evidence="1 2">NBRC 106105</strain>
    </source>
</reference>
<dbReference type="InterPro" id="IPR036170">
    <property type="entry name" value="YezG-like_sf"/>
</dbReference>
<name>A0A512AAI0_STRCR</name>
<dbReference type="Pfam" id="PF04634">
    <property type="entry name" value="YezG-like"/>
    <property type="match status" value="1"/>
</dbReference>
<gene>
    <name evidence="1" type="ORF">SOL01_05900</name>
</gene>
<proteinExistence type="predicted"/>
<organism evidence="1 2">
    <name type="scientific">Streptococcus cristatus</name>
    <dbReference type="NCBI Taxonomy" id="45634"/>
    <lineage>
        <taxon>Bacteria</taxon>
        <taxon>Bacillati</taxon>
        <taxon>Bacillota</taxon>
        <taxon>Bacilli</taxon>
        <taxon>Lactobacillales</taxon>
        <taxon>Streptococcaceae</taxon>
        <taxon>Streptococcus</taxon>
    </lineage>
</organism>